<feature type="compositionally biased region" description="Acidic residues" evidence="7">
    <location>
        <begin position="97"/>
        <end position="110"/>
    </location>
</feature>
<evidence type="ECO:0000313" key="10">
    <source>
        <dbReference type="Proteomes" id="UP000657918"/>
    </source>
</evidence>
<keyword evidence="2" id="KW-0441">Lipid A biosynthesis</keyword>
<comment type="caution">
    <text evidence="9">The sequence shown here is derived from an EMBL/GenBank/DDBJ whole genome shotgun (WGS) entry which is preliminary data.</text>
</comment>
<dbReference type="SUPFAM" id="SSF159042">
    <property type="entry name" value="Plus3-like"/>
    <property type="match status" value="1"/>
</dbReference>
<dbReference type="InterPro" id="IPR001451">
    <property type="entry name" value="Hexapep"/>
</dbReference>
<dbReference type="InterPro" id="IPR007691">
    <property type="entry name" value="LpxD"/>
</dbReference>
<dbReference type="InterPro" id="IPR004343">
    <property type="entry name" value="Plus-3_dom"/>
</dbReference>
<dbReference type="OrthoDB" id="2355at2759"/>
<gene>
    <name evidence="9" type="ORF">SADUNF_Sadunf04G0025300</name>
</gene>
<dbReference type="GO" id="GO:0016020">
    <property type="term" value="C:membrane"/>
    <property type="evidence" value="ECO:0007669"/>
    <property type="project" value="GOC"/>
</dbReference>
<feature type="compositionally biased region" description="Polar residues" evidence="7">
    <location>
        <begin position="218"/>
        <end position="228"/>
    </location>
</feature>
<dbReference type="CDD" id="cd03352">
    <property type="entry name" value="LbH_LpxD"/>
    <property type="match status" value="1"/>
</dbReference>
<dbReference type="PANTHER" id="PTHR43378">
    <property type="entry name" value="UDP-3-O-ACYLGLUCOSAMINE N-ACYLTRANSFERASE"/>
    <property type="match status" value="1"/>
</dbReference>
<evidence type="ECO:0000256" key="3">
    <source>
        <dbReference type="ARBA" id="ARBA00022679"/>
    </source>
</evidence>
<feature type="compositionally biased region" description="Low complexity" evidence="7">
    <location>
        <begin position="229"/>
        <end position="240"/>
    </location>
</feature>
<dbReference type="EMBL" id="JADGMS010000004">
    <property type="protein sequence ID" value="KAF9683549.1"/>
    <property type="molecule type" value="Genomic_DNA"/>
</dbReference>
<keyword evidence="6" id="KW-0175">Coiled coil</keyword>
<keyword evidence="3" id="KW-0808">Transferase</keyword>
<dbReference type="InterPro" id="IPR011004">
    <property type="entry name" value="Trimer_LpxA-like_sf"/>
</dbReference>
<reference evidence="9 10" key="1">
    <citation type="submission" date="2020-10" db="EMBL/GenBank/DDBJ databases">
        <title>Plant Genome Project.</title>
        <authorList>
            <person name="Zhang R.-G."/>
        </authorList>
    </citation>
    <scope>NUCLEOTIDE SEQUENCE [LARGE SCALE GENOMIC DNA]</scope>
    <source>
        <strain evidence="9">FAFU-HL-1</strain>
        <tissue evidence="9">Leaf</tissue>
    </source>
</reference>
<dbReference type="AlphaFoldDB" id="A0A835KEI0"/>
<feature type="compositionally biased region" description="Basic and acidic residues" evidence="7">
    <location>
        <begin position="111"/>
        <end position="161"/>
    </location>
</feature>
<accession>A0A835KEI0</accession>
<dbReference type="Proteomes" id="UP000657918">
    <property type="component" value="Chromosome 4"/>
</dbReference>
<dbReference type="Gene3D" id="2.160.10.10">
    <property type="entry name" value="Hexapeptide repeat proteins"/>
    <property type="match status" value="1"/>
</dbReference>
<name>A0A835KEI0_9ROSI</name>
<evidence type="ECO:0000256" key="4">
    <source>
        <dbReference type="ARBA" id="ARBA00023098"/>
    </source>
</evidence>
<evidence type="ECO:0000256" key="1">
    <source>
        <dbReference type="ARBA" id="ARBA00022516"/>
    </source>
</evidence>
<dbReference type="GO" id="GO:0009245">
    <property type="term" value="P:lipid A biosynthetic process"/>
    <property type="evidence" value="ECO:0007669"/>
    <property type="project" value="UniProtKB-KW"/>
</dbReference>
<evidence type="ECO:0000256" key="7">
    <source>
        <dbReference type="SAM" id="MobiDB-lite"/>
    </source>
</evidence>
<dbReference type="PROSITE" id="PS00101">
    <property type="entry name" value="HEXAPEP_TRANSFERASES"/>
    <property type="match status" value="2"/>
</dbReference>
<feature type="compositionally biased region" description="Basic and acidic residues" evidence="7">
    <location>
        <begin position="176"/>
        <end position="210"/>
    </location>
</feature>
<evidence type="ECO:0000256" key="6">
    <source>
        <dbReference type="SAM" id="Coils"/>
    </source>
</evidence>
<dbReference type="Pfam" id="PF03126">
    <property type="entry name" value="Plus-3"/>
    <property type="match status" value="1"/>
</dbReference>
<dbReference type="GO" id="GO:0003677">
    <property type="term" value="F:DNA binding"/>
    <property type="evidence" value="ECO:0007669"/>
    <property type="project" value="InterPro"/>
</dbReference>
<dbReference type="GO" id="GO:0016410">
    <property type="term" value="F:N-acyltransferase activity"/>
    <property type="evidence" value="ECO:0007669"/>
    <property type="project" value="InterPro"/>
</dbReference>
<feature type="region of interest" description="Disordered" evidence="7">
    <location>
        <begin position="1"/>
        <end position="275"/>
    </location>
</feature>
<evidence type="ECO:0000313" key="9">
    <source>
        <dbReference type="EMBL" id="KAF9683549.1"/>
    </source>
</evidence>
<evidence type="ECO:0000259" key="8">
    <source>
        <dbReference type="PROSITE" id="PS51360"/>
    </source>
</evidence>
<dbReference type="PANTHER" id="PTHR43378:SF2">
    <property type="entry name" value="UDP-3-O-ACYLGLUCOSAMINE N-ACYLTRANSFERASE 1, MITOCHONDRIAL-RELATED"/>
    <property type="match status" value="1"/>
</dbReference>
<protein>
    <recommendedName>
        <fullName evidence="8">Plus3 domain-containing protein</fullName>
    </recommendedName>
</protein>
<dbReference type="NCBIfam" id="NF002060">
    <property type="entry name" value="PRK00892.1"/>
    <property type="match status" value="1"/>
</dbReference>
<keyword evidence="5" id="KW-0012">Acyltransferase</keyword>
<feature type="coiled-coil region" evidence="6">
    <location>
        <begin position="433"/>
        <end position="472"/>
    </location>
</feature>
<proteinExistence type="predicted"/>
<dbReference type="Gene3D" id="3.90.70.200">
    <property type="entry name" value="Plus-3 domain"/>
    <property type="match status" value="1"/>
</dbReference>
<evidence type="ECO:0000256" key="5">
    <source>
        <dbReference type="ARBA" id="ARBA00023315"/>
    </source>
</evidence>
<evidence type="ECO:0000256" key="2">
    <source>
        <dbReference type="ARBA" id="ARBA00022556"/>
    </source>
</evidence>
<dbReference type="InterPro" id="IPR018357">
    <property type="entry name" value="Hexapep_transf_CS"/>
</dbReference>
<dbReference type="FunFam" id="3.90.70.200:FF:000003">
    <property type="entry name" value="RNA polymerase-associated protein RTF1"/>
    <property type="match status" value="1"/>
</dbReference>
<keyword evidence="4" id="KW-0443">Lipid metabolism</keyword>
<dbReference type="SMART" id="SM00719">
    <property type="entry name" value="Plus3"/>
    <property type="match status" value="1"/>
</dbReference>
<dbReference type="PROSITE" id="PS51360">
    <property type="entry name" value="PLUS3"/>
    <property type="match status" value="1"/>
</dbReference>
<dbReference type="SUPFAM" id="SSF51161">
    <property type="entry name" value="Trimeric LpxA-like enzymes"/>
    <property type="match status" value="1"/>
</dbReference>
<organism evidence="9 10">
    <name type="scientific">Salix dunnii</name>
    <dbReference type="NCBI Taxonomy" id="1413687"/>
    <lineage>
        <taxon>Eukaryota</taxon>
        <taxon>Viridiplantae</taxon>
        <taxon>Streptophyta</taxon>
        <taxon>Embryophyta</taxon>
        <taxon>Tracheophyta</taxon>
        <taxon>Spermatophyta</taxon>
        <taxon>Magnoliopsida</taxon>
        <taxon>eudicotyledons</taxon>
        <taxon>Gunneridae</taxon>
        <taxon>Pentapetalae</taxon>
        <taxon>rosids</taxon>
        <taxon>fabids</taxon>
        <taxon>Malpighiales</taxon>
        <taxon>Salicaceae</taxon>
        <taxon>Saliceae</taxon>
        <taxon>Salix</taxon>
    </lineage>
</organism>
<dbReference type="Pfam" id="PF00132">
    <property type="entry name" value="Hexapep"/>
    <property type="match status" value="1"/>
</dbReference>
<feature type="domain" description="Plus3" evidence="8">
    <location>
        <begin position="269"/>
        <end position="404"/>
    </location>
</feature>
<sequence>MADLENLLLEAAGRTGKSGRNRNSIPPSRRRKREGSYSDGGSDSRDDDSDDDRGYVNRKPSGSQVPLKKRLETNERDDEGQGEGDYDGGGSDREGGSSDESDIGDDLYKDEDDRQKLAQMSELDRELILADRADKKGDKHLTEKIRSKRDNDKPTRSRKETPPLPSSRGVRSSARSADRAAAKDDALNELRAKRLKQQDPEAHRKLRDVSRGSAGSRGFSQVKKNNFTSASLSSSSSESGSRSHSEDEGSTGDGGMADSDEDVEPGSQGPTYEDIKEITIRRTKLAKWFMEPWFEELIIGCFVRVGIGKSKSGPVYRLCMVRNVDAAEPDKPYKLENKSTYKYLNVTWGADTSAARWQMAMVSDSGPTEEEYKQWVREVERGGGRLPSKQDISEKKEAIRKSNTFVYSAATVKQMLQEKKSASSRPLNVAAEKDRLRRELEIAQSKHDEAEVERINARIEELEASRQAKVKDAKAIRLAEMNRKNRVENFRNASELKPINTGLKAGEAGYDPFSRRWTRSKNYYVSKPAEVDDPVAIKNSEANDKVAVAASNQVAAGVMSEAGVAATAAALEAAADAGKLVDTRAPVDQGTESNTMHSFELEISLSALQRFAGPQDAQAVFMARKQRIEATVGCRVPENDGRRHALTLTGVCGIPRTHPSWVLWMLVPEAQEGSNSLNSPVARLESWSYPSTGSPLDTIATQGFSLYFEYSKWNNGGGTFHKSACIDPTVLIDIGAVVHSKAVLGPNVHVGSGTVVGPEVTIGHSTKIGYNVGLINCRIGDSCVVHHGVCIGQDGFGFFVDDKGNMMKKPQKIQMGASNALFSFGSATELSYFIFQLLNAIIGNHVEIGANTCIDRGSWRDTVIGDHSKLDNLVQIGHNVVIGKGCMLCGQVGIAGSVTMGDYVTLGGRVAIRDHVSIASKVRLAANSCVTKDITEPGDYGGFPAVPIHEWRRQVACRYRISKKAIL</sequence>
<dbReference type="InterPro" id="IPR036128">
    <property type="entry name" value="Plus3-like_sf"/>
</dbReference>
<keyword evidence="10" id="KW-1185">Reference proteome</keyword>
<keyword evidence="1" id="KW-0444">Lipid biosynthesis</keyword>
<feature type="compositionally biased region" description="Acidic residues" evidence="7">
    <location>
        <begin position="75"/>
        <end position="86"/>
    </location>
</feature>